<keyword evidence="2" id="KW-1185">Reference proteome</keyword>
<evidence type="ECO:0000313" key="2">
    <source>
        <dbReference type="Proteomes" id="UP000003874"/>
    </source>
</evidence>
<comment type="caution">
    <text evidence="1">The sequence shown here is derived from an EMBL/GenBank/DDBJ whole genome shotgun (WGS) entry which is preliminary data.</text>
</comment>
<gene>
    <name evidence="1" type="ORF">HMPREF9420_2747</name>
</gene>
<sequence length="101" mass="11771">MTSVMTFHNTHNIHYKRVMTIRPKIFMQNERNVSLCDYYSTLFSAMNTHYSNAFFHLKDDIGYTHGPKYSGSLIRKNNKIRLGMQNYKESTGSAILNNSDI</sequence>
<dbReference type="AlphaFoldDB" id="E6MTC9"/>
<dbReference type="HOGENOM" id="CLU_2289031_0_0_10"/>
<proteinExistence type="predicted"/>
<protein>
    <submittedName>
        <fullName evidence="1">Uncharacterized protein</fullName>
    </submittedName>
</protein>
<evidence type="ECO:0000313" key="1">
    <source>
        <dbReference type="EMBL" id="EFV03183.1"/>
    </source>
</evidence>
<dbReference type="STRING" id="888832.HMPREF9420_2747"/>
<dbReference type="EMBL" id="AEQO01000205">
    <property type="protein sequence ID" value="EFV03183.1"/>
    <property type="molecule type" value="Genomic_DNA"/>
</dbReference>
<accession>E6MTC9</accession>
<reference evidence="1 2" key="1">
    <citation type="submission" date="2010-12" db="EMBL/GenBank/DDBJ databases">
        <authorList>
            <person name="Muzny D."/>
            <person name="Qin X."/>
            <person name="Deng J."/>
            <person name="Jiang H."/>
            <person name="Liu Y."/>
            <person name="Qu J."/>
            <person name="Song X.-Z."/>
            <person name="Zhang L."/>
            <person name="Thornton R."/>
            <person name="Coyle M."/>
            <person name="Francisco L."/>
            <person name="Jackson L."/>
            <person name="Javaid M."/>
            <person name="Korchina V."/>
            <person name="Kovar C."/>
            <person name="Mata R."/>
            <person name="Mathew T."/>
            <person name="Ngo R."/>
            <person name="Nguyen L."/>
            <person name="Nguyen N."/>
            <person name="Okwuonu G."/>
            <person name="Ongeri F."/>
            <person name="Pham C."/>
            <person name="Simmons D."/>
            <person name="Wilczek-Boney K."/>
            <person name="Hale W."/>
            <person name="Jakkamsetti A."/>
            <person name="Pham P."/>
            <person name="Ruth R."/>
            <person name="San Lucas F."/>
            <person name="Warren J."/>
            <person name="Zhang J."/>
            <person name="Zhao Z."/>
            <person name="Zhou C."/>
            <person name="Zhu D."/>
            <person name="Lee S."/>
            <person name="Bess C."/>
            <person name="Blankenburg K."/>
            <person name="Forbes L."/>
            <person name="Fu Q."/>
            <person name="Gubbala S."/>
            <person name="Hirani K."/>
            <person name="Jayaseelan J.C."/>
            <person name="Lara F."/>
            <person name="Munidasa M."/>
            <person name="Palculict T."/>
            <person name="Patil S."/>
            <person name="Pu L.-L."/>
            <person name="Saada N."/>
            <person name="Tang L."/>
            <person name="Weissenberger G."/>
            <person name="Zhu Y."/>
            <person name="Hemphill L."/>
            <person name="Shang Y."/>
            <person name="Youmans B."/>
            <person name="Ayvaz T."/>
            <person name="Ross M."/>
            <person name="Santibanez J."/>
            <person name="Aqrawi P."/>
            <person name="Gross S."/>
            <person name="Joshi V."/>
            <person name="Fowler G."/>
            <person name="Nazareth L."/>
            <person name="Reid J."/>
            <person name="Worley K."/>
            <person name="Petrosino J."/>
            <person name="Highlander S."/>
            <person name="Gibbs R."/>
        </authorList>
    </citation>
    <scope>NUCLEOTIDE SEQUENCE [LARGE SCALE GENOMIC DNA]</scope>
    <source>
        <strain evidence="1 2">DSM 15606</strain>
    </source>
</reference>
<organism evidence="1 2">
    <name type="scientific">Segatella salivae DSM 15606</name>
    <dbReference type="NCBI Taxonomy" id="888832"/>
    <lineage>
        <taxon>Bacteria</taxon>
        <taxon>Pseudomonadati</taxon>
        <taxon>Bacteroidota</taxon>
        <taxon>Bacteroidia</taxon>
        <taxon>Bacteroidales</taxon>
        <taxon>Prevotellaceae</taxon>
        <taxon>Segatella</taxon>
    </lineage>
</organism>
<dbReference type="Proteomes" id="UP000003874">
    <property type="component" value="Unassembled WGS sequence"/>
</dbReference>
<name>E6MTC9_9BACT</name>